<reference evidence="3" key="1">
    <citation type="submission" date="2017-02" db="UniProtKB">
        <authorList>
            <consortium name="WormBaseParasite"/>
        </authorList>
    </citation>
    <scope>IDENTIFICATION</scope>
</reference>
<dbReference type="Proteomes" id="UP000276776">
    <property type="component" value="Unassembled WGS sequence"/>
</dbReference>
<dbReference type="WBParaSite" id="TCLT_0000236801-mRNA-1">
    <property type="protein sequence ID" value="TCLT_0000236801-mRNA-1"/>
    <property type="gene ID" value="TCLT_0000236801"/>
</dbReference>
<keyword evidence="2" id="KW-1185">Reference proteome</keyword>
<dbReference type="STRING" id="103827.A0A0N5CQ68"/>
<dbReference type="EMBL" id="UYYF01000472">
    <property type="protein sequence ID" value="VDM98287.1"/>
    <property type="molecule type" value="Genomic_DNA"/>
</dbReference>
<sequence length="175" mass="20425">MHRVCNRKIPDPVQICFILDCSEYQKKLKFGITGLIKDVALSHNYIFMLVPVDCCIYVLRIDSLLIYYLKIDATKENWDYQRFVDAKLEVEAMSDEIITDHGTKELAHLRIKKVEQFKKLDKIVIENMQICSTTRSCFLAFSTHIHESSSLRHSLVRIFTEEELIEQQGAILLDL</sequence>
<evidence type="ECO:0000313" key="1">
    <source>
        <dbReference type="EMBL" id="VDM98287.1"/>
    </source>
</evidence>
<name>A0A0N5CQ68_THECL</name>
<organism evidence="3">
    <name type="scientific">Thelazia callipaeda</name>
    <name type="common">Oriental eyeworm</name>
    <name type="synonym">Parasitic nematode</name>
    <dbReference type="NCBI Taxonomy" id="103827"/>
    <lineage>
        <taxon>Eukaryota</taxon>
        <taxon>Metazoa</taxon>
        <taxon>Ecdysozoa</taxon>
        <taxon>Nematoda</taxon>
        <taxon>Chromadorea</taxon>
        <taxon>Rhabditida</taxon>
        <taxon>Spirurina</taxon>
        <taxon>Spiruromorpha</taxon>
        <taxon>Thelazioidea</taxon>
        <taxon>Thelaziidae</taxon>
        <taxon>Thelazia</taxon>
    </lineage>
</organism>
<evidence type="ECO:0000313" key="3">
    <source>
        <dbReference type="WBParaSite" id="TCLT_0000236801-mRNA-1"/>
    </source>
</evidence>
<protein>
    <submittedName>
        <fullName evidence="3">DUF659 domain-containing protein</fullName>
    </submittedName>
</protein>
<gene>
    <name evidence="1" type="ORF">TCLT_LOCUS2369</name>
</gene>
<reference evidence="1 2" key="2">
    <citation type="submission" date="2018-11" db="EMBL/GenBank/DDBJ databases">
        <authorList>
            <consortium name="Pathogen Informatics"/>
        </authorList>
    </citation>
    <scope>NUCLEOTIDE SEQUENCE [LARGE SCALE GENOMIC DNA]</scope>
</reference>
<accession>A0A0N5CQ68</accession>
<dbReference type="AlphaFoldDB" id="A0A0N5CQ68"/>
<proteinExistence type="predicted"/>
<evidence type="ECO:0000313" key="2">
    <source>
        <dbReference type="Proteomes" id="UP000276776"/>
    </source>
</evidence>